<evidence type="ECO:0000256" key="8">
    <source>
        <dbReference type="ARBA" id="ARBA00051897"/>
    </source>
</evidence>
<feature type="region of interest" description="Disordered" evidence="10">
    <location>
        <begin position="202"/>
        <end position="254"/>
    </location>
</feature>
<evidence type="ECO:0000256" key="4">
    <source>
        <dbReference type="ARBA" id="ARBA00022691"/>
    </source>
</evidence>
<feature type="compositionally biased region" description="Basic and acidic residues" evidence="10">
    <location>
        <begin position="239"/>
        <end position="248"/>
    </location>
</feature>
<evidence type="ECO:0000256" key="6">
    <source>
        <dbReference type="ARBA" id="ARBA00022884"/>
    </source>
</evidence>
<evidence type="ECO:0000256" key="3">
    <source>
        <dbReference type="ARBA" id="ARBA00022679"/>
    </source>
</evidence>
<comment type="caution">
    <text evidence="11">The sequence shown here is derived from an EMBL/GenBank/DDBJ whole genome shotgun (WGS) entry which is preliminary data.</text>
</comment>
<keyword evidence="12" id="KW-1185">Reference proteome</keyword>
<dbReference type="Gene3D" id="3.40.50.150">
    <property type="entry name" value="Vaccinia Virus protein VP39"/>
    <property type="match status" value="1"/>
</dbReference>
<evidence type="ECO:0000256" key="9">
    <source>
        <dbReference type="PROSITE-ProRule" id="PRU00958"/>
    </source>
</evidence>
<comment type="catalytic activity">
    <reaction evidence="8">
        <text>guanosine(26) in tRNA + 2 S-adenosyl-L-methionine = N(2)-dimethylguanosine(26) in tRNA + 2 S-adenosyl-L-homocysteine + 2 H(+)</text>
        <dbReference type="Rhea" id="RHEA:43140"/>
        <dbReference type="Rhea" id="RHEA-COMP:10359"/>
        <dbReference type="Rhea" id="RHEA-COMP:10360"/>
        <dbReference type="ChEBI" id="CHEBI:15378"/>
        <dbReference type="ChEBI" id="CHEBI:57856"/>
        <dbReference type="ChEBI" id="CHEBI:59789"/>
        <dbReference type="ChEBI" id="CHEBI:74269"/>
        <dbReference type="ChEBI" id="CHEBI:74513"/>
        <dbReference type="EC" id="2.1.1.216"/>
    </reaction>
</comment>
<evidence type="ECO:0000256" key="7">
    <source>
        <dbReference type="ARBA" id="ARBA00039099"/>
    </source>
</evidence>
<gene>
    <name evidence="11" type="ORF">LOD99_14778</name>
</gene>
<keyword evidence="4 9" id="KW-0949">S-adenosyl-L-methionine</keyword>
<dbReference type="EMBL" id="JAKMXF010000066">
    <property type="protein sequence ID" value="KAI6659102.1"/>
    <property type="molecule type" value="Genomic_DNA"/>
</dbReference>
<keyword evidence="2 9" id="KW-0489">Methyltransferase</keyword>
<evidence type="ECO:0000313" key="12">
    <source>
        <dbReference type="Proteomes" id="UP001165289"/>
    </source>
</evidence>
<keyword evidence="5 9" id="KW-0819">tRNA processing</keyword>
<dbReference type="Proteomes" id="UP001165289">
    <property type="component" value="Unassembled WGS sequence"/>
</dbReference>
<dbReference type="InterPro" id="IPR042296">
    <property type="entry name" value="tRNA_met_Trm1_C"/>
</dbReference>
<dbReference type="PANTHER" id="PTHR10631">
    <property type="entry name" value="N 2 ,N 2 -DIMETHYLGUANOSINE TRNA METHYLTRANSFERASE"/>
    <property type="match status" value="1"/>
</dbReference>
<dbReference type="SUPFAM" id="SSF53335">
    <property type="entry name" value="S-adenosyl-L-methionine-dependent methyltransferases"/>
    <property type="match status" value="1"/>
</dbReference>
<dbReference type="GO" id="GO:0002940">
    <property type="term" value="P:tRNA N2-guanine methylation"/>
    <property type="evidence" value="ECO:0007669"/>
    <property type="project" value="TreeGrafter"/>
</dbReference>
<keyword evidence="6 9" id="KW-0694">RNA-binding</keyword>
<evidence type="ECO:0000256" key="5">
    <source>
        <dbReference type="ARBA" id="ARBA00022694"/>
    </source>
</evidence>
<dbReference type="FunFam" id="3.30.56.70:FF:000001">
    <property type="entry name" value="tRNA (guanine(26)-N(2))-dimethyltransferase"/>
    <property type="match status" value="1"/>
</dbReference>
<dbReference type="InterPro" id="IPR002905">
    <property type="entry name" value="Trm1"/>
</dbReference>
<dbReference type="EC" id="2.1.1.216" evidence="7"/>
<dbReference type="GO" id="GO:0160104">
    <property type="term" value="F:tRNA (guanine(26)-N2)-dimethyltransferase activity"/>
    <property type="evidence" value="ECO:0007669"/>
    <property type="project" value="UniProtKB-EC"/>
</dbReference>
<dbReference type="GO" id="GO:0005634">
    <property type="term" value="C:nucleus"/>
    <property type="evidence" value="ECO:0007669"/>
    <property type="project" value="TreeGrafter"/>
</dbReference>
<proteinExistence type="inferred from homology"/>
<dbReference type="InterPro" id="IPR029063">
    <property type="entry name" value="SAM-dependent_MTases_sf"/>
</dbReference>
<evidence type="ECO:0000256" key="1">
    <source>
        <dbReference type="ARBA" id="ARBA00022555"/>
    </source>
</evidence>
<reference evidence="11 12" key="1">
    <citation type="journal article" date="2023" name="BMC Biol.">
        <title>The compact genome of the sponge Oopsacas minuta (Hexactinellida) is lacking key metazoan core genes.</title>
        <authorList>
            <person name="Santini S."/>
            <person name="Schenkelaars Q."/>
            <person name="Jourda C."/>
            <person name="Duchesne M."/>
            <person name="Belahbib H."/>
            <person name="Rocher C."/>
            <person name="Selva M."/>
            <person name="Riesgo A."/>
            <person name="Vervoort M."/>
            <person name="Leys S.P."/>
            <person name="Kodjabachian L."/>
            <person name="Le Bivic A."/>
            <person name="Borchiellini C."/>
            <person name="Claverie J.M."/>
            <person name="Renard E."/>
        </authorList>
    </citation>
    <scope>NUCLEOTIDE SEQUENCE [LARGE SCALE GENOMIC DNA]</scope>
    <source>
        <strain evidence="11">SPO-2</strain>
    </source>
</reference>
<name>A0AAV7KCX1_9METZ</name>
<dbReference type="GO" id="GO:0000049">
    <property type="term" value="F:tRNA binding"/>
    <property type="evidence" value="ECO:0007669"/>
    <property type="project" value="UniProtKB-UniRule"/>
</dbReference>
<protein>
    <recommendedName>
        <fullName evidence="7">tRNA (guanine(26)-N(2))-dimethyltransferase</fullName>
        <ecNumber evidence="7">2.1.1.216</ecNumber>
    </recommendedName>
</protein>
<evidence type="ECO:0000256" key="2">
    <source>
        <dbReference type="ARBA" id="ARBA00022603"/>
    </source>
</evidence>
<evidence type="ECO:0000313" key="11">
    <source>
        <dbReference type="EMBL" id="KAI6659102.1"/>
    </source>
</evidence>
<organism evidence="11 12">
    <name type="scientific">Oopsacas minuta</name>
    <dbReference type="NCBI Taxonomy" id="111878"/>
    <lineage>
        <taxon>Eukaryota</taxon>
        <taxon>Metazoa</taxon>
        <taxon>Porifera</taxon>
        <taxon>Hexactinellida</taxon>
        <taxon>Hexasterophora</taxon>
        <taxon>Lyssacinosida</taxon>
        <taxon>Leucopsacidae</taxon>
        <taxon>Oopsacas</taxon>
    </lineage>
</organism>
<dbReference type="PROSITE" id="PS51626">
    <property type="entry name" value="SAM_MT_TRM1"/>
    <property type="match status" value="1"/>
</dbReference>
<accession>A0AAV7KCX1</accession>
<dbReference type="PANTHER" id="PTHR10631:SF3">
    <property type="entry name" value="TRNA (GUANINE(26)-N(2))-DIMETHYLTRANSFERASE"/>
    <property type="match status" value="1"/>
</dbReference>
<evidence type="ECO:0000256" key="10">
    <source>
        <dbReference type="SAM" id="MobiDB-lite"/>
    </source>
</evidence>
<keyword evidence="1 9" id="KW-0820">tRNA-binding</keyword>
<dbReference type="Pfam" id="PF02005">
    <property type="entry name" value="TRM"/>
    <property type="match status" value="1"/>
</dbReference>
<sequence length="254" mass="28814">MLYSCSGCKSFSTQPLGKIITDDKSIKYKPAIGPPVDRECAFCGWTHHIGGPIWLDPIHDLNFVKDVLTSLDVESHQYKTVDRLNGILTMITEELQDVPLHYTTQQLCTTLNTSMPKTQKLWSAIKNAGYKVSYSHTDKSSLKTNMPSDIMWDFMKCYARSDEAISKIPSEQSPGHKIVSTPIKFVADFTLREGVLPMSKVDNMKRFPENPPNWGPQSRAKKNKKRSNSSQDENISELQDDKKVRQETNNESLQ</sequence>
<dbReference type="Gene3D" id="3.30.56.70">
    <property type="entry name" value="N2,N2-dimethylguanosine tRNA methyltransferase, C-terminal domain"/>
    <property type="match status" value="1"/>
</dbReference>
<dbReference type="AlphaFoldDB" id="A0AAV7KCX1"/>
<keyword evidence="3 9" id="KW-0808">Transferase</keyword>
<comment type="similarity">
    <text evidence="9">Belongs to the class I-like SAM-binding methyltransferase superfamily. Trm1 family.</text>
</comment>